<dbReference type="Proteomes" id="UP001621418">
    <property type="component" value="Chromosome"/>
</dbReference>
<dbReference type="EMBL" id="CP109527">
    <property type="protein sequence ID" value="WTY33984.1"/>
    <property type="molecule type" value="Genomic_DNA"/>
</dbReference>
<protein>
    <recommendedName>
        <fullName evidence="3">Lipoprotein</fullName>
    </recommendedName>
</protein>
<dbReference type="RefSeq" id="WP_405146270.1">
    <property type="nucleotide sequence ID" value="NZ_CP109527.1"/>
</dbReference>
<gene>
    <name evidence="1" type="ORF">OG308_21920</name>
</gene>
<accession>A0ABZ1N200</accession>
<name>A0ABZ1N200_9NOCA</name>
<sequence>MRGGRWFRVLVCLIVLGITSGCVGAVDRAQFEDQLRTRGGGLVSALPQDAIAALTQRTGVTDVEANLIILTPPNSTQFRLTLDDQPAQITRFMADDAVLAARAPTVRLRVRPPDRSRQLDDYSFTLGDLSAPRPVRVSAFDDLDGEDFTVSEVPGLSRVEEIVDTALARSELPDGQVTVIVVSRFGREIRIVANVLSPRSEMVVEFDRTGAFLRAQQV</sequence>
<evidence type="ECO:0000313" key="2">
    <source>
        <dbReference type="Proteomes" id="UP001621418"/>
    </source>
</evidence>
<keyword evidence="2" id="KW-1185">Reference proteome</keyword>
<evidence type="ECO:0008006" key="3">
    <source>
        <dbReference type="Google" id="ProtNLM"/>
    </source>
</evidence>
<evidence type="ECO:0000313" key="1">
    <source>
        <dbReference type="EMBL" id="WTY33984.1"/>
    </source>
</evidence>
<dbReference type="PROSITE" id="PS51257">
    <property type="entry name" value="PROKAR_LIPOPROTEIN"/>
    <property type="match status" value="1"/>
</dbReference>
<proteinExistence type="predicted"/>
<organism evidence="1 2">
    <name type="scientific">Nocardia salmonicida</name>
    <dbReference type="NCBI Taxonomy" id="53431"/>
    <lineage>
        <taxon>Bacteria</taxon>
        <taxon>Bacillati</taxon>
        <taxon>Actinomycetota</taxon>
        <taxon>Actinomycetes</taxon>
        <taxon>Mycobacteriales</taxon>
        <taxon>Nocardiaceae</taxon>
        <taxon>Nocardia</taxon>
    </lineage>
</organism>
<reference evidence="1 2" key="1">
    <citation type="submission" date="2022-10" db="EMBL/GenBank/DDBJ databases">
        <title>The complete genomes of actinobacterial strains from the NBC collection.</title>
        <authorList>
            <person name="Joergensen T.S."/>
            <person name="Alvarez Arevalo M."/>
            <person name="Sterndorff E.B."/>
            <person name="Faurdal D."/>
            <person name="Vuksanovic O."/>
            <person name="Mourched A.-S."/>
            <person name="Charusanti P."/>
            <person name="Shaw S."/>
            <person name="Blin K."/>
            <person name="Weber T."/>
        </authorList>
    </citation>
    <scope>NUCLEOTIDE SEQUENCE [LARGE SCALE GENOMIC DNA]</scope>
    <source>
        <strain evidence="1 2">NBC_01413</strain>
    </source>
</reference>